<evidence type="ECO:0000313" key="1">
    <source>
        <dbReference type="EMBL" id="QIP15250.1"/>
    </source>
</evidence>
<gene>
    <name evidence="1" type="ORF">G8759_22800</name>
</gene>
<dbReference type="GO" id="GO:0003677">
    <property type="term" value="F:DNA binding"/>
    <property type="evidence" value="ECO:0007669"/>
    <property type="project" value="UniProtKB-KW"/>
</dbReference>
<dbReference type="Proteomes" id="UP000501802">
    <property type="component" value="Chromosome"/>
</dbReference>
<evidence type="ECO:0000313" key="2">
    <source>
        <dbReference type="Proteomes" id="UP000501802"/>
    </source>
</evidence>
<accession>A0A6G9AS64</accession>
<protein>
    <submittedName>
        <fullName evidence="1">DNA-binding protein</fullName>
    </submittedName>
</protein>
<dbReference type="EMBL" id="CP050063">
    <property type="protein sequence ID" value="QIP15250.1"/>
    <property type="molecule type" value="Genomic_DNA"/>
</dbReference>
<keyword evidence="1" id="KW-0238">DNA-binding</keyword>
<dbReference type="RefSeq" id="WP_167212973.1">
    <property type="nucleotide sequence ID" value="NZ_CP050063.1"/>
</dbReference>
<keyword evidence="2" id="KW-1185">Reference proteome</keyword>
<proteinExistence type="predicted"/>
<name>A0A6G9AS64_9BACT</name>
<dbReference type="KEGG" id="spib:G8759_22800"/>
<reference evidence="1 2" key="1">
    <citation type="submission" date="2020-03" db="EMBL/GenBank/DDBJ databases">
        <authorList>
            <person name="Kim M.K."/>
        </authorList>
    </citation>
    <scope>NUCLEOTIDE SEQUENCE [LARGE SCALE GENOMIC DNA]</scope>
    <source>
        <strain evidence="1 2">BT328</strain>
    </source>
</reference>
<sequence>MATIQLTLPDQQLEALQLKAESVHLTVDELLKQTIESLVRQSPVPEQAIAYVLTKNKALYERLA</sequence>
<dbReference type="AlphaFoldDB" id="A0A6G9AS64"/>
<organism evidence="1 2">
    <name type="scientific">Spirosoma aureum</name>
    <dbReference type="NCBI Taxonomy" id="2692134"/>
    <lineage>
        <taxon>Bacteria</taxon>
        <taxon>Pseudomonadati</taxon>
        <taxon>Bacteroidota</taxon>
        <taxon>Cytophagia</taxon>
        <taxon>Cytophagales</taxon>
        <taxon>Cytophagaceae</taxon>
        <taxon>Spirosoma</taxon>
    </lineage>
</organism>